<keyword evidence="3" id="KW-1185">Reference proteome</keyword>
<keyword evidence="1" id="KW-0812">Transmembrane</keyword>
<keyword evidence="1" id="KW-1133">Transmembrane helix</keyword>
<reference evidence="2" key="1">
    <citation type="journal article" date="2019" name="bioRxiv">
        <title>The Genome of the Zebra Mussel, Dreissena polymorpha: A Resource for Invasive Species Research.</title>
        <authorList>
            <person name="McCartney M.A."/>
            <person name="Auch B."/>
            <person name="Kono T."/>
            <person name="Mallez S."/>
            <person name="Zhang Y."/>
            <person name="Obille A."/>
            <person name="Becker A."/>
            <person name="Abrahante J.E."/>
            <person name="Garbe J."/>
            <person name="Badalamenti J.P."/>
            <person name="Herman A."/>
            <person name="Mangelson H."/>
            <person name="Liachko I."/>
            <person name="Sullivan S."/>
            <person name="Sone E.D."/>
            <person name="Koren S."/>
            <person name="Silverstein K.A.T."/>
            <person name="Beckman K.B."/>
            <person name="Gohl D.M."/>
        </authorList>
    </citation>
    <scope>NUCLEOTIDE SEQUENCE</scope>
    <source>
        <strain evidence="2">Duluth1</strain>
        <tissue evidence="2">Whole animal</tissue>
    </source>
</reference>
<dbReference type="Proteomes" id="UP000828390">
    <property type="component" value="Unassembled WGS sequence"/>
</dbReference>
<accession>A0A9D4C9Z8</accession>
<comment type="caution">
    <text evidence="2">The sequence shown here is derived from an EMBL/GenBank/DDBJ whole genome shotgun (WGS) entry which is preliminary data.</text>
</comment>
<organism evidence="2 3">
    <name type="scientific">Dreissena polymorpha</name>
    <name type="common">Zebra mussel</name>
    <name type="synonym">Mytilus polymorpha</name>
    <dbReference type="NCBI Taxonomy" id="45954"/>
    <lineage>
        <taxon>Eukaryota</taxon>
        <taxon>Metazoa</taxon>
        <taxon>Spiralia</taxon>
        <taxon>Lophotrochozoa</taxon>
        <taxon>Mollusca</taxon>
        <taxon>Bivalvia</taxon>
        <taxon>Autobranchia</taxon>
        <taxon>Heteroconchia</taxon>
        <taxon>Euheterodonta</taxon>
        <taxon>Imparidentia</taxon>
        <taxon>Neoheterodontei</taxon>
        <taxon>Myida</taxon>
        <taxon>Dreissenoidea</taxon>
        <taxon>Dreissenidae</taxon>
        <taxon>Dreissena</taxon>
    </lineage>
</organism>
<feature type="transmembrane region" description="Helical" evidence="1">
    <location>
        <begin position="30"/>
        <end position="50"/>
    </location>
</feature>
<proteinExistence type="predicted"/>
<sequence length="56" mass="6266">MVILFQTSAVLVPSLDMVAPQYLKLVTSYSFSPLMVMSALVLVVLFTMIFDVHRVC</sequence>
<evidence type="ECO:0000313" key="2">
    <source>
        <dbReference type="EMBL" id="KAH3720263.1"/>
    </source>
</evidence>
<name>A0A9D4C9Z8_DREPO</name>
<reference evidence="2" key="2">
    <citation type="submission" date="2020-11" db="EMBL/GenBank/DDBJ databases">
        <authorList>
            <person name="McCartney M.A."/>
            <person name="Auch B."/>
            <person name="Kono T."/>
            <person name="Mallez S."/>
            <person name="Becker A."/>
            <person name="Gohl D.M."/>
            <person name="Silverstein K.A.T."/>
            <person name="Koren S."/>
            <person name="Bechman K.B."/>
            <person name="Herman A."/>
            <person name="Abrahante J.E."/>
            <person name="Garbe J."/>
        </authorList>
    </citation>
    <scope>NUCLEOTIDE SEQUENCE</scope>
    <source>
        <strain evidence="2">Duluth1</strain>
        <tissue evidence="2">Whole animal</tissue>
    </source>
</reference>
<protein>
    <submittedName>
        <fullName evidence="2">Uncharacterized protein</fullName>
    </submittedName>
</protein>
<gene>
    <name evidence="2" type="ORF">DPMN_063160</name>
</gene>
<evidence type="ECO:0000313" key="3">
    <source>
        <dbReference type="Proteomes" id="UP000828390"/>
    </source>
</evidence>
<evidence type="ECO:0000256" key="1">
    <source>
        <dbReference type="SAM" id="Phobius"/>
    </source>
</evidence>
<keyword evidence="1" id="KW-0472">Membrane</keyword>
<dbReference type="EMBL" id="JAIWYP010000013">
    <property type="protein sequence ID" value="KAH3720263.1"/>
    <property type="molecule type" value="Genomic_DNA"/>
</dbReference>
<dbReference type="AlphaFoldDB" id="A0A9D4C9Z8"/>